<accession>A0ABD0VW15</accession>
<comment type="caution">
    <text evidence="2">The sequence shown here is derived from an EMBL/GenBank/DDBJ whole genome shotgun (WGS) entry which is preliminary data.</text>
</comment>
<dbReference type="AlphaFoldDB" id="A0ABD0VW15"/>
<evidence type="ECO:0000256" key="1">
    <source>
        <dbReference type="SAM" id="MobiDB-lite"/>
    </source>
</evidence>
<proteinExistence type="predicted"/>
<organism evidence="2 3">
    <name type="scientific">Dendrobium thyrsiflorum</name>
    <name type="common">Pinecone-like raceme dendrobium</name>
    <name type="synonym">Orchid</name>
    <dbReference type="NCBI Taxonomy" id="117978"/>
    <lineage>
        <taxon>Eukaryota</taxon>
        <taxon>Viridiplantae</taxon>
        <taxon>Streptophyta</taxon>
        <taxon>Embryophyta</taxon>
        <taxon>Tracheophyta</taxon>
        <taxon>Spermatophyta</taxon>
        <taxon>Magnoliopsida</taxon>
        <taxon>Liliopsida</taxon>
        <taxon>Asparagales</taxon>
        <taxon>Orchidaceae</taxon>
        <taxon>Epidendroideae</taxon>
        <taxon>Malaxideae</taxon>
        <taxon>Dendrobiinae</taxon>
        <taxon>Dendrobium</taxon>
    </lineage>
</organism>
<protein>
    <submittedName>
        <fullName evidence="2">Uncharacterized protein</fullName>
    </submittedName>
</protein>
<keyword evidence="3" id="KW-1185">Reference proteome</keyword>
<feature type="region of interest" description="Disordered" evidence="1">
    <location>
        <begin position="22"/>
        <end position="51"/>
    </location>
</feature>
<feature type="compositionally biased region" description="Polar residues" evidence="1">
    <location>
        <begin position="40"/>
        <end position="51"/>
    </location>
</feature>
<sequence>MAPLGPPAVWPARVLPRAAWPRRSGVQPAVKKPPARPSPGSVQAASPVQAQGPSLQEGTFFFMQEILRPIEIRSLLMTKVGEKRSRWKEVRLIEYTKNVGHFLGCMSEPCSMTLTCVEEVERIHQGCRTFPRLYVRALLDDVNLCGRGRIESPWDRLSLIGKGRMPRVPNQRTIVGGPVRAWGHLKSGQKFGVTWKLSGSPASLGGQAKVRHHLEAGQKSGVIWRPGGDPALLGGRGEVRRHLEAGRRSGVTWRPGGSPASLGGRAELRCRLEAGQNSGVAWRPGGDPTLLGGREELRRRLEAGGNSSVAWRPGGTPASLGGRGELRCRLEAGQRSGLTWRPWGSLASLGGRAKLRRRLEAGGKSSITWRPGGTPALLGGRGEVRRHLEAGRNSGVAWRPGGTLASLGGRAEIRPYLEAVGKSGVTWRPGGTPASLGGRGKSGVAWRPGRTPASLGGRAKVRRRLTIRRWSRRSFFPPFLLLFPSPSSSLGPWSPLKRNEGSIYRFMRVAWLVNKGEIRGIFGVICAGTYAGNISDSIATPASSGGTPASDGSPSELRRQVAVRQNSDVRWRSDRTPAVVVEESPSPLLFFSSLLLLLPWVPFQGE</sequence>
<reference evidence="2 3" key="1">
    <citation type="journal article" date="2024" name="Plant Biotechnol. J.">
        <title>Dendrobium thyrsiflorum genome and its molecular insights into genes involved in important horticultural traits.</title>
        <authorList>
            <person name="Chen B."/>
            <person name="Wang J.Y."/>
            <person name="Zheng P.J."/>
            <person name="Li K.L."/>
            <person name="Liang Y.M."/>
            <person name="Chen X.F."/>
            <person name="Zhang C."/>
            <person name="Zhao X."/>
            <person name="He X."/>
            <person name="Zhang G.Q."/>
            <person name="Liu Z.J."/>
            <person name="Xu Q."/>
        </authorList>
    </citation>
    <scope>NUCLEOTIDE SEQUENCE [LARGE SCALE GENOMIC DNA]</scope>
    <source>
        <strain evidence="2">GZMU011</strain>
    </source>
</reference>
<dbReference type="EMBL" id="JANQDX010000003">
    <property type="protein sequence ID" value="KAL0926646.1"/>
    <property type="molecule type" value="Genomic_DNA"/>
</dbReference>
<evidence type="ECO:0000313" key="2">
    <source>
        <dbReference type="EMBL" id="KAL0926646.1"/>
    </source>
</evidence>
<feature type="region of interest" description="Disordered" evidence="1">
    <location>
        <begin position="304"/>
        <end position="323"/>
    </location>
</feature>
<evidence type="ECO:0000313" key="3">
    <source>
        <dbReference type="Proteomes" id="UP001552299"/>
    </source>
</evidence>
<dbReference type="Proteomes" id="UP001552299">
    <property type="component" value="Unassembled WGS sequence"/>
</dbReference>
<name>A0ABD0VW15_DENTH</name>
<gene>
    <name evidence="2" type="ORF">M5K25_002884</name>
</gene>